<feature type="coiled-coil region" evidence="3">
    <location>
        <begin position="391"/>
        <end position="418"/>
    </location>
</feature>
<keyword evidence="2" id="KW-0472">Membrane</keyword>
<keyword evidence="2" id="KW-0812">Transmembrane</keyword>
<dbReference type="Proteomes" id="UP001179121">
    <property type="component" value="Chromosome"/>
</dbReference>
<dbReference type="Gene3D" id="1.20.1600.10">
    <property type="entry name" value="Outer membrane efflux proteins (OEP)"/>
    <property type="match status" value="1"/>
</dbReference>
<keyword evidence="2 4" id="KW-0449">Lipoprotein</keyword>
<dbReference type="SUPFAM" id="SSF56954">
    <property type="entry name" value="Outer membrane efflux proteins (OEP)"/>
    <property type="match status" value="1"/>
</dbReference>
<dbReference type="Gene3D" id="2.20.200.10">
    <property type="entry name" value="Outer membrane efflux proteins (OEP)"/>
    <property type="match status" value="1"/>
</dbReference>
<gene>
    <name evidence="4" type="ORF">DNFV4_02507</name>
</gene>
<dbReference type="Pfam" id="PF02321">
    <property type="entry name" value="OEP"/>
    <property type="match status" value="2"/>
</dbReference>
<comment type="similarity">
    <text evidence="1 2">Belongs to the outer membrane factor (OMF) (TC 1.B.17) family.</text>
</comment>
<dbReference type="GO" id="GO:0015562">
    <property type="term" value="F:efflux transmembrane transporter activity"/>
    <property type="evidence" value="ECO:0007669"/>
    <property type="project" value="InterPro"/>
</dbReference>
<dbReference type="GO" id="GO:0005886">
    <property type="term" value="C:plasma membrane"/>
    <property type="evidence" value="ECO:0007669"/>
    <property type="project" value="UniProtKB-SubCell"/>
</dbReference>
<dbReference type="AlphaFoldDB" id="A0AA86MZW1"/>
<dbReference type="EMBL" id="OX365700">
    <property type="protein sequence ID" value="CAI4032082.1"/>
    <property type="molecule type" value="Genomic_DNA"/>
</dbReference>
<accession>A0AA86MZW1</accession>
<dbReference type="InterPro" id="IPR003423">
    <property type="entry name" value="OMP_efflux"/>
</dbReference>
<name>A0AA86MZW1_9BACT</name>
<evidence type="ECO:0000256" key="2">
    <source>
        <dbReference type="RuleBase" id="RU362097"/>
    </source>
</evidence>
<sequence length="496" mass="54268">MNRWLVALALVMPMAACKMGPDYVRPESHEADEWRLAPATSESIANLPWWELLRDPELQRLIQTALQENQDLRTAVASVEEVQAQLVIARFDLAPSLGYEGRAFVFKTERDTLALPSGGTGGITIPSQVGQGGTLSNANAFAGLKWELDLWGRIRRSIESAHAVLASREEAKRAIVLSLVGNVAEAYFDLRQLDLQVEITKRTLKTWEDTVRLSRIKLEQGVIPKLDLDRFEAERAYAAAQLADLERQVVQKENQFSVLLGRKPARIARGLGLTEQSLPPAVPAGLPSDLLRRRPDILQAEQEWVSATAQIGVAEALRFPQFSLTGALGVANTQLSGFAPGATFAQTAGVSVAGPLLNATALGYQVKVAEARARQAAAQYDRTVVTAFKEVEDALIAVQKSRQQREAQEAQVLSLQSALEMADLRYRGGRASYLDVLTAQRTLFDAELALARTRRNQLTAVVQLYKAVGGGWSPDDVAPTQANLSTVSRPERVSKD</sequence>
<dbReference type="KEGG" id="nti:DNFV4_02507"/>
<keyword evidence="2" id="KW-0564">Palmitate</keyword>
<comment type="subcellular location">
    <subcellularLocation>
        <location evidence="2">Cell membrane</location>
        <topology evidence="2">Lipid-anchor</topology>
    </subcellularLocation>
</comment>
<dbReference type="PANTHER" id="PTHR30203:SF33">
    <property type="entry name" value="BLR4455 PROTEIN"/>
    <property type="match status" value="1"/>
</dbReference>
<evidence type="ECO:0000256" key="3">
    <source>
        <dbReference type="SAM" id="Coils"/>
    </source>
</evidence>
<proteinExistence type="inferred from homology"/>
<dbReference type="InterPro" id="IPR010131">
    <property type="entry name" value="MdtP/NodT-like"/>
</dbReference>
<keyword evidence="3" id="KW-0175">Coiled coil</keyword>
<dbReference type="PANTHER" id="PTHR30203">
    <property type="entry name" value="OUTER MEMBRANE CATION EFFLUX PROTEIN"/>
    <property type="match status" value="1"/>
</dbReference>
<protein>
    <submittedName>
        <fullName evidence="4">RND efflux system, outer membrane factor lipoprotein</fullName>
    </submittedName>
</protein>
<dbReference type="NCBIfam" id="TIGR01845">
    <property type="entry name" value="outer_NodT"/>
    <property type="match status" value="1"/>
</dbReference>
<reference evidence="4" key="1">
    <citation type="submission" date="2022-10" db="EMBL/GenBank/DDBJ databases">
        <authorList>
            <person name="Koch H."/>
        </authorList>
    </citation>
    <scope>NUCLEOTIDE SEQUENCE</scope>
    <source>
        <strain evidence="4">DNF</strain>
    </source>
</reference>
<organism evidence="4 5">
    <name type="scientific">Nitrospira tepida</name>
    <dbReference type="NCBI Taxonomy" id="2973512"/>
    <lineage>
        <taxon>Bacteria</taxon>
        <taxon>Pseudomonadati</taxon>
        <taxon>Nitrospirota</taxon>
        <taxon>Nitrospiria</taxon>
        <taxon>Nitrospirales</taxon>
        <taxon>Nitrospiraceae</taxon>
        <taxon>Nitrospira</taxon>
    </lineage>
</organism>
<dbReference type="RefSeq" id="WP_289268831.1">
    <property type="nucleotide sequence ID" value="NZ_OX365700.1"/>
</dbReference>
<evidence type="ECO:0000256" key="1">
    <source>
        <dbReference type="ARBA" id="ARBA00007613"/>
    </source>
</evidence>
<keyword evidence="5" id="KW-1185">Reference proteome</keyword>
<evidence type="ECO:0000313" key="5">
    <source>
        <dbReference type="Proteomes" id="UP001179121"/>
    </source>
</evidence>
<evidence type="ECO:0000313" key="4">
    <source>
        <dbReference type="EMBL" id="CAI4032082.1"/>
    </source>
</evidence>
<keyword evidence="2" id="KW-1134">Transmembrane beta strand</keyword>
<feature type="coiled-coil region" evidence="3">
    <location>
        <begin position="190"/>
        <end position="262"/>
    </location>
</feature>